<dbReference type="AlphaFoldDB" id="A0A1E5VQE0"/>
<reference evidence="1 2" key="1">
    <citation type="submission" date="2016-09" db="EMBL/GenBank/DDBJ databases">
        <title>The draft genome of Dichanthelium oligosanthes: A C3 panicoid grass species.</title>
        <authorList>
            <person name="Studer A.J."/>
            <person name="Schnable J.C."/>
            <person name="Brutnell T.P."/>
        </authorList>
    </citation>
    <scope>NUCLEOTIDE SEQUENCE [LARGE SCALE GENOMIC DNA]</scope>
    <source>
        <strain evidence="2">cv. Kellogg 1175</strain>
        <tissue evidence="1">Leaf</tissue>
    </source>
</reference>
<evidence type="ECO:0000313" key="2">
    <source>
        <dbReference type="Proteomes" id="UP000095767"/>
    </source>
</evidence>
<organism evidence="1 2">
    <name type="scientific">Dichanthelium oligosanthes</name>
    <dbReference type="NCBI Taxonomy" id="888268"/>
    <lineage>
        <taxon>Eukaryota</taxon>
        <taxon>Viridiplantae</taxon>
        <taxon>Streptophyta</taxon>
        <taxon>Embryophyta</taxon>
        <taxon>Tracheophyta</taxon>
        <taxon>Spermatophyta</taxon>
        <taxon>Magnoliopsida</taxon>
        <taxon>Liliopsida</taxon>
        <taxon>Poales</taxon>
        <taxon>Poaceae</taxon>
        <taxon>PACMAD clade</taxon>
        <taxon>Panicoideae</taxon>
        <taxon>Panicodae</taxon>
        <taxon>Paniceae</taxon>
        <taxon>Dichantheliinae</taxon>
        <taxon>Dichanthelium</taxon>
    </lineage>
</organism>
<dbReference type="Proteomes" id="UP000095767">
    <property type="component" value="Unassembled WGS sequence"/>
</dbReference>
<name>A0A1E5VQE0_9POAL</name>
<comment type="caution">
    <text evidence="1">The sequence shown here is derived from an EMBL/GenBank/DDBJ whole genome shotgun (WGS) entry which is preliminary data.</text>
</comment>
<evidence type="ECO:0000313" key="1">
    <source>
        <dbReference type="EMBL" id="OEL27302.1"/>
    </source>
</evidence>
<feature type="non-terminal residue" evidence="1">
    <location>
        <position position="1"/>
    </location>
</feature>
<gene>
    <name evidence="1" type="ORF">BAE44_0011677</name>
</gene>
<protein>
    <submittedName>
        <fullName evidence="1">Uncharacterized protein</fullName>
    </submittedName>
</protein>
<accession>A0A1E5VQE0</accession>
<sequence>LTNITHGLLMRNVQYCTGLQMAQ</sequence>
<keyword evidence="2" id="KW-1185">Reference proteome</keyword>
<proteinExistence type="predicted"/>
<dbReference type="EMBL" id="LWDX02032871">
    <property type="protein sequence ID" value="OEL27302.1"/>
    <property type="molecule type" value="Genomic_DNA"/>
</dbReference>